<keyword evidence="3" id="KW-0804">Transcription</keyword>
<dbReference type="InterPro" id="IPR001647">
    <property type="entry name" value="HTH_TetR"/>
</dbReference>
<dbReference type="InterPro" id="IPR050109">
    <property type="entry name" value="HTH-type_TetR-like_transc_reg"/>
</dbReference>
<sequence>MAQLRPGPPEAPFPCPLPGAREGRDPARAIKRGPSRVPAELVAATQRDRLYDGLVHTVAEKGYANARVTDICQAAGVTRPVFYALFDGKEDAFLATYRHGTHVLLRMMDAAYDAARDWQQGARASLGVLLELLARVPAFATMALVEIDAVGPRAREERARLLRHFHHFFAQAPTPPPPAEADELISAVVGGIYSTLCGYVADGRTAELPGQLPHLSFFLLAPFLGPAAASAALLSDSGATAKAP</sequence>
<dbReference type="PANTHER" id="PTHR30055:SF234">
    <property type="entry name" value="HTH-TYPE TRANSCRIPTIONAL REGULATOR BETI"/>
    <property type="match status" value="1"/>
</dbReference>
<reference evidence="7 8" key="1">
    <citation type="submission" date="2024-10" db="EMBL/GenBank/DDBJ databases">
        <title>The Natural Products Discovery Center: Release of the First 8490 Sequenced Strains for Exploring Actinobacteria Biosynthetic Diversity.</title>
        <authorList>
            <person name="Kalkreuter E."/>
            <person name="Kautsar S.A."/>
            <person name="Yang D."/>
            <person name="Bader C.D."/>
            <person name="Teijaro C.N."/>
            <person name="Fluegel L."/>
            <person name="Davis C.M."/>
            <person name="Simpson J.R."/>
            <person name="Lauterbach L."/>
            <person name="Steele A.D."/>
            <person name="Gui C."/>
            <person name="Meng S."/>
            <person name="Li G."/>
            <person name="Viehrig K."/>
            <person name="Ye F."/>
            <person name="Su P."/>
            <person name="Kiefer A.F."/>
            <person name="Nichols A."/>
            <person name="Cepeda A.J."/>
            <person name="Yan W."/>
            <person name="Fan B."/>
            <person name="Jiang Y."/>
            <person name="Adhikari A."/>
            <person name="Zheng C.-J."/>
            <person name="Schuster L."/>
            <person name="Cowan T.M."/>
            <person name="Smanski M.J."/>
            <person name="Chevrette M.G."/>
            <person name="De Carvalho L.P.S."/>
            <person name="Shen B."/>
        </authorList>
    </citation>
    <scope>NUCLEOTIDE SEQUENCE [LARGE SCALE GENOMIC DNA]</scope>
    <source>
        <strain evidence="7 8">NPDC003029</strain>
    </source>
</reference>
<dbReference type="Pfam" id="PF00440">
    <property type="entry name" value="TetR_N"/>
    <property type="match status" value="1"/>
</dbReference>
<dbReference type="PANTHER" id="PTHR30055">
    <property type="entry name" value="HTH-TYPE TRANSCRIPTIONAL REGULATOR RUTR"/>
    <property type="match status" value="1"/>
</dbReference>
<name>A0ABW6RLX5_9ACTN</name>
<evidence type="ECO:0000313" key="7">
    <source>
        <dbReference type="EMBL" id="MFF3342551.1"/>
    </source>
</evidence>
<protein>
    <submittedName>
        <fullName evidence="7">TetR/AcrR family transcriptional regulator</fullName>
    </submittedName>
</protein>
<feature type="region of interest" description="Disordered" evidence="5">
    <location>
        <begin position="1"/>
        <end position="30"/>
    </location>
</feature>
<evidence type="ECO:0000256" key="1">
    <source>
        <dbReference type="ARBA" id="ARBA00023015"/>
    </source>
</evidence>
<evidence type="ECO:0000256" key="4">
    <source>
        <dbReference type="PROSITE-ProRule" id="PRU00335"/>
    </source>
</evidence>
<dbReference type="Proteomes" id="UP001601976">
    <property type="component" value="Unassembled WGS sequence"/>
</dbReference>
<dbReference type="RefSeq" id="WP_387897532.1">
    <property type="nucleotide sequence ID" value="NZ_JBIAPK010000010.1"/>
</dbReference>
<keyword evidence="1" id="KW-0805">Transcription regulation</keyword>
<evidence type="ECO:0000256" key="2">
    <source>
        <dbReference type="ARBA" id="ARBA00023125"/>
    </source>
</evidence>
<keyword evidence="2 4" id="KW-0238">DNA-binding</keyword>
<feature type="domain" description="HTH tetR-type" evidence="6">
    <location>
        <begin position="44"/>
        <end position="104"/>
    </location>
</feature>
<keyword evidence="8" id="KW-1185">Reference proteome</keyword>
<feature type="DNA-binding region" description="H-T-H motif" evidence="4">
    <location>
        <begin position="67"/>
        <end position="86"/>
    </location>
</feature>
<dbReference type="SUPFAM" id="SSF46689">
    <property type="entry name" value="Homeodomain-like"/>
    <property type="match status" value="1"/>
</dbReference>
<dbReference type="InterPro" id="IPR009057">
    <property type="entry name" value="Homeodomain-like_sf"/>
</dbReference>
<accession>A0ABW6RLX5</accession>
<dbReference type="PROSITE" id="PS50977">
    <property type="entry name" value="HTH_TETR_2"/>
    <property type="match status" value="1"/>
</dbReference>
<feature type="compositionally biased region" description="Pro residues" evidence="5">
    <location>
        <begin position="1"/>
        <end position="17"/>
    </location>
</feature>
<dbReference type="EMBL" id="JBIAPK010000010">
    <property type="protein sequence ID" value="MFF3342551.1"/>
    <property type="molecule type" value="Genomic_DNA"/>
</dbReference>
<evidence type="ECO:0000259" key="6">
    <source>
        <dbReference type="PROSITE" id="PS50977"/>
    </source>
</evidence>
<comment type="caution">
    <text evidence="7">The sequence shown here is derived from an EMBL/GenBank/DDBJ whole genome shotgun (WGS) entry which is preliminary data.</text>
</comment>
<gene>
    <name evidence="7" type="ORF">ACFYWW_28145</name>
</gene>
<dbReference type="Gene3D" id="1.10.357.10">
    <property type="entry name" value="Tetracycline Repressor, domain 2"/>
    <property type="match status" value="1"/>
</dbReference>
<evidence type="ECO:0000256" key="5">
    <source>
        <dbReference type="SAM" id="MobiDB-lite"/>
    </source>
</evidence>
<proteinExistence type="predicted"/>
<evidence type="ECO:0000256" key="3">
    <source>
        <dbReference type="ARBA" id="ARBA00023163"/>
    </source>
</evidence>
<organism evidence="7 8">
    <name type="scientific">Streptomyces flavidovirens</name>
    <dbReference type="NCBI Taxonomy" id="67298"/>
    <lineage>
        <taxon>Bacteria</taxon>
        <taxon>Bacillati</taxon>
        <taxon>Actinomycetota</taxon>
        <taxon>Actinomycetes</taxon>
        <taxon>Kitasatosporales</taxon>
        <taxon>Streptomycetaceae</taxon>
        <taxon>Streptomyces</taxon>
    </lineage>
</organism>
<evidence type="ECO:0000313" key="8">
    <source>
        <dbReference type="Proteomes" id="UP001601976"/>
    </source>
</evidence>